<dbReference type="GO" id="GO:0046872">
    <property type="term" value="F:metal ion binding"/>
    <property type="evidence" value="ECO:0007669"/>
    <property type="project" value="UniProtKB-KW"/>
</dbReference>
<dbReference type="InterPro" id="IPR010864">
    <property type="entry name" value="D-lyxose_isomer"/>
</dbReference>
<dbReference type="Pfam" id="PF07385">
    <property type="entry name" value="Lyx_isomer"/>
    <property type="match status" value="1"/>
</dbReference>
<gene>
    <name evidence="9" type="ORF">H7C19_08490</name>
</gene>
<evidence type="ECO:0000256" key="8">
    <source>
        <dbReference type="ARBA" id="ARBA00044972"/>
    </source>
</evidence>
<dbReference type="AlphaFoldDB" id="A0A7X0RNH6"/>
<name>A0A7X0RNH6_9BACL</name>
<evidence type="ECO:0000313" key="10">
    <source>
        <dbReference type="Proteomes" id="UP000547209"/>
    </source>
</evidence>
<dbReference type="InterPro" id="IPR014710">
    <property type="entry name" value="RmlC-like_jellyroll"/>
</dbReference>
<comment type="caution">
    <text evidence="9">The sequence shown here is derived from an EMBL/GenBank/DDBJ whole genome shotgun (WGS) entry which is preliminary data.</text>
</comment>
<dbReference type="Gene3D" id="2.60.120.10">
    <property type="entry name" value="Jelly Rolls"/>
    <property type="match status" value="1"/>
</dbReference>
<organism evidence="9 10">
    <name type="scientific">Cohnella nanjingensis</name>
    <dbReference type="NCBI Taxonomy" id="1387779"/>
    <lineage>
        <taxon>Bacteria</taxon>
        <taxon>Bacillati</taxon>
        <taxon>Bacillota</taxon>
        <taxon>Bacilli</taxon>
        <taxon>Bacillales</taxon>
        <taxon>Paenibacillaceae</taxon>
        <taxon>Cohnella</taxon>
    </lineage>
</organism>
<dbReference type="RefSeq" id="WP_185142213.1">
    <property type="nucleotide sequence ID" value="NZ_JACJVP010000011.1"/>
</dbReference>
<evidence type="ECO:0000256" key="7">
    <source>
        <dbReference type="ARBA" id="ARBA00044951"/>
    </source>
</evidence>
<keyword evidence="10" id="KW-1185">Reference proteome</keyword>
<dbReference type="EMBL" id="JACJVP010000011">
    <property type="protein sequence ID" value="MBB6670727.1"/>
    <property type="molecule type" value="Genomic_DNA"/>
</dbReference>
<dbReference type="Proteomes" id="UP000547209">
    <property type="component" value="Unassembled WGS sequence"/>
</dbReference>
<evidence type="ECO:0000256" key="2">
    <source>
        <dbReference type="ARBA" id="ARBA00022723"/>
    </source>
</evidence>
<keyword evidence="5" id="KW-0119">Carbohydrate metabolism</keyword>
<dbReference type="GO" id="GO:0047828">
    <property type="term" value="F:D-lyxose ketol-isomerase activity"/>
    <property type="evidence" value="ECO:0007669"/>
    <property type="project" value="UniProtKB-EC"/>
</dbReference>
<evidence type="ECO:0000256" key="6">
    <source>
        <dbReference type="ARBA" id="ARBA00044907"/>
    </source>
</evidence>
<dbReference type="CDD" id="cd20308">
    <property type="entry name" value="cupin_YdaE"/>
    <property type="match status" value="1"/>
</dbReference>
<accession>A0A7X0RNH6</accession>
<comment type="similarity">
    <text evidence="7">Belongs to the D-lyxose ketol-isomerase family.</text>
</comment>
<evidence type="ECO:0000313" key="9">
    <source>
        <dbReference type="EMBL" id="MBB6670727.1"/>
    </source>
</evidence>
<evidence type="ECO:0000256" key="4">
    <source>
        <dbReference type="ARBA" id="ARBA00023235"/>
    </source>
</evidence>
<proteinExistence type="inferred from homology"/>
<evidence type="ECO:0000256" key="3">
    <source>
        <dbReference type="ARBA" id="ARBA00023211"/>
    </source>
</evidence>
<evidence type="ECO:0000256" key="1">
    <source>
        <dbReference type="ARBA" id="ARBA00001936"/>
    </source>
</evidence>
<evidence type="ECO:0000256" key="5">
    <source>
        <dbReference type="ARBA" id="ARBA00023277"/>
    </source>
</evidence>
<dbReference type="InterPro" id="IPR011051">
    <property type="entry name" value="RmlC_Cupin_sf"/>
</dbReference>
<keyword evidence="4 9" id="KW-0413">Isomerase</keyword>
<comment type="catalytic activity">
    <reaction evidence="6">
        <text>D-lyxose = D-xylulose</text>
        <dbReference type="Rhea" id="RHEA:14201"/>
        <dbReference type="ChEBI" id="CHEBI:16789"/>
        <dbReference type="ChEBI" id="CHEBI:17140"/>
        <dbReference type="EC" id="5.3.1.15"/>
    </reaction>
</comment>
<comment type="cofactor">
    <cofactor evidence="1">
        <name>Mn(2+)</name>
        <dbReference type="ChEBI" id="CHEBI:29035"/>
    </cofactor>
</comment>
<keyword evidence="2" id="KW-0479">Metal-binding</keyword>
<protein>
    <recommendedName>
        <fullName evidence="8">D-lyxose ketol-isomerase</fullName>
        <ecNumber evidence="8">5.3.1.15</ecNumber>
    </recommendedName>
</protein>
<sequence>MILRSEVRRAQERTMELFARAGIVLTAEERERIEVAGFGLGQLEAQGLELITYSNTDRYCAKELVLFPGQTCPEHLHPPVGEEPGKMETFRCRWGTVYLYVEGDAAPDIRAVIPAGSESHYTVFHEIVLQPGEQYTIPPGTKHWFQGGPEGAVVSEFSSTSRDEFDIFTDPGIVRAPTVVEDEASGEEQPH</sequence>
<dbReference type="EC" id="5.3.1.15" evidence="8"/>
<reference evidence="9 10" key="1">
    <citation type="submission" date="2020-08" db="EMBL/GenBank/DDBJ databases">
        <title>Cohnella phylogeny.</title>
        <authorList>
            <person name="Dunlap C."/>
        </authorList>
    </citation>
    <scope>NUCLEOTIDE SEQUENCE [LARGE SCALE GENOMIC DNA]</scope>
    <source>
        <strain evidence="9 10">DSM 28246</strain>
    </source>
</reference>
<dbReference type="SUPFAM" id="SSF51182">
    <property type="entry name" value="RmlC-like cupins"/>
    <property type="match status" value="1"/>
</dbReference>
<keyword evidence="3" id="KW-0464">Manganese</keyword>